<protein>
    <submittedName>
        <fullName evidence="1">Uncharacterized protein</fullName>
    </submittedName>
</protein>
<organism evidence="1 2">
    <name type="scientific">Naganishia vaughanmartiniae</name>
    <dbReference type="NCBI Taxonomy" id="1424756"/>
    <lineage>
        <taxon>Eukaryota</taxon>
        <taxon>Fungi</taxon>
        <taxon>Dikarya</taxon>
        <taxon>Basidiomycota</taxon>
        <taxon>Agaricomycotina</taxon>
        <taxon>Tremellomycetes</taxon>
        <taxon>Filobasidiales</taxon>
        <taxon>Filobasidiaceae</taxon>
        <taxon>Naganishia</taxon>
    </lineage>
</organism>
<comment type="caution">
    <text evidence="1">The sequence shown here is derived from an EMBL/GenBank/DDBJ whole genome shotgun (WGS) entry which is preliminary data.</text>
</comment>
<proteinExistence type="predicted"/>
<evidence type="ECO:0000313" key="1">
    <source>
        <dbReference type="EMBL" id="KAJ9115515.1"/>
    </source>
</evidence>
<accession>A0ACC2WWH4</accession>
<sequence>MSEEAAQTSVKIVTKGWEIETSVNMETVPIRVYQETKEERQTVCWIPSDVGKLLEDHQYDRIVATVLIDGQQCSSVWLSDKPYTASETRVNANTVREWLFSQPRLDEEDGPSGAAANDDLGAIVVEFRRARMGAQVMSGGFQKLQDGGTISEKTKKGILGAVTTFREKQATSAPPRFLNQSILKHNIVRGEPGWDKAVPIDLDDDSAPVSRPSRDRKPQIGEANVDDADAREAALIAELARLREKKRKQSSASVNLSDDESDNKEAIKRRMSKKLDNQKAMDGGKVDLTLDSD</sequence>
<name>A0ACC2WWH4_9TREE</name>
<dbReference type="Proteomes" id="UP001243375">
    <property type="component" value="Unassembled WGS sequence"/>
</dbReference>
<reference evidence="1" key="1">
    <citation type="submission" date="2023-04" db="EMBL/GenBank/DDBJ databases">
        <title>Draft Genome sequencing of Naganishia species isolated from polar environments using Oxford Nanopore Technology.</title>
        <authorList>
            <person name="Leo P."/>
            <person name="Venkateswaran K."/>
        </authorList>
    </citation>
    <scope>NUCLEOTIDE SEQUENCE</scope>
    <source>
        <strain evidence="1">MNA-CCFEE 5425</strain>
    </source>
</reference>
<evidence type="ECO:0000313" key="2">
    <source>
        <dbReference type="Proteomes" id="UP001243375"/>
    </source>
</evidence>
<dbReference type="EMBL" id="JASBWU010000016">
    <property type="protein sequence ID" value="KAJ9115515.1"/>
    <property type="molecule type" value="Genomic_DNA"/>
</dbReference>
<keyword evidence="2" id="KW-1185">Reference proteome</keyword>
<gene>
    <name evidence="1" type="ORF">QFC22_005274</name>
</gene>